<dbReference type="SUPFAM" id="SSF48452">
    <property type="entry name" value="TPR-like"/>
    <property type="match status" value="1"/>
</dbReference>
<dbReference type="InterPro" id="IPR041656">
    <property type="entry name" value="TPR_5"/>
</dbReference>
<protein>
    <recommendedName>
        <fullName evidence="1">Tetratrico peptide repeat group 5 domain-containing protein</fullName>
    </recommendedName>
</protein>
<reference evidence="3" key="1">
    <citation type="journal article" date="2019" name="Int. J. Syst. Evol. Microbiol.">
        <title>The Global Catalogue of Microorganisms (GCM) 10K type strain sequencing project: providing services to taxonomists for standard genome sequencing and annotation.</title>
        <authorList>
            <consortium name="The Broad Institute Genomics Platform"/>
            <consortium name="The Broad Institute Genome Sequencing Center for Infectious Disease"/>
            <person name="Wu L."/>
            <person name="Ma J."/>
        </authorList>
    </citation>
    <scope>NUCLEOTIDE SEQUENCE [LARGE SCALE GENOMIC DNA]</scope>
    <source>
        <strain evidence="3">JCM 15672</strain>
    </source>
</reference>
<organism evidence="2 3">
    <name type="scientific">Agromyces tropicus</name>
    <dbReference type="NCBI Taxonomy" id="555371"/>
    <lineage>
        <taxon>Bacteria</taxon>
        <taxon>Bacillati</taxon>
        <taxon>Actinomycetota</taxon>
        <taxon>Actinomycetes</taxon>
        <taxon>Micrococcales</taxon>
        <taxon>Microbacteriaceae</taxon>
        <taxon>Agromyces</taxon>
    </lineage>
</organism>
<dbReference type="InterPro" id="IPR011990">
    <property type="entry name" value="TPR-like_helical_dom_sf"/>
</dbReference>
<dbReference type="Pfam" id="PF12688">
    <property type="entry name" value="TPR_5"/>
    <property type="match status" value="1"/>
</dbReference>
<name>A0ABP5FQH2_9MICO</name>
<evidence type="ECO:0000259" key="1">
    <source>
        <dbReference type="Pfam" id="PF12688"/>
    </source>
</evidence>
<keyword evidence="3" id="KW-1185">Reference proteome</keyword>
<dbReference type="EMBL" id="BAAAPW010000002">
    <property type="protein sequence ID" value="GAA2031954.1"/>
    <property type="molecule type" value="Genomic_DNA"/>
</dbReference>
<sequence>MRAQLTPELEDAIRAGYDRRDRSDMAPTIAYFEDLLARNPEHPVLTYEVAGAYDTAGEEAAAREHYERALALGLEGDARRRCLCQYASTLRWLGELDASREVLEQARREYPGSDAVRVFSSLTHLDAGASDAAVAELLGIVTDHAEVTDLGRWAEGLRGLAGWLADGRPED</sequence>
<dbReference type="Gene3D" id="1.25.40.10">
    <property type="entry name" value="Tetratricopeptide repeat domain"/>
    <property type="match status" value="1"/>
</dbReference>
<comment type="caution">
    <text evidence="2">The sequence shown here is derived from an EMBL/GenBank/DDBJ whole genome shotgun (WGS) entry which is preliminary data.</text>
</comment>
<proteinExistence type="predicted"/>
<evidence type="ECO:0000313" key="3">
    <source>
        <dbReference type="Proteomes" id="UP001501196"/>
    </source>
</evidence>
<dbReference type="Proteomes" id="UP001501196">
    <property type="component" value="Unassembled WGS sequence"/>
</dbReference>
<gene>
    <name evidence="2" type="ORF">GCM10009819_14870</name>
</gene>
<feature type="domain" description="Tetratrico peptide repeat group 5" evidence="1">
    <location>
        <begin position="44"/>
        <end position="144"/>
    </location>
</feature>
<accession>A0ABP5FQH2</accession>
<dbReference type="RefSeq" id="WP_344371237.1">
    <property type="nucleotide sequence ID" value="NZ_BAAAPW010000002.1"/>
</dbReference>
<evidence type="ECO:0000313" key="2">
    <source>
        <dbReference type="EMBL" id="GAA2031954.1"/>
    </source>
</evidence>